<gene>
    <name evidence="1" type="ORF">PIB30_042392</name>
</gene>
<keyword evidence="2" id="KW-1185">Reference proteome</keyword>
<evidence type="ECO:0000313" key="1">
    <source>
        <dbReference type="EMBL" id="MED6195920.1"/>
    </source>
</evidence>
<sequence>MCTRDFLHAIEHPSTNNYCCHAHPPIPSSNTPSIIIYYDLEHTIQAYNNNQYSITTQKPLTKPRTRVGNVSPEIPKLVGIDHQASRCTRSPPNSRGLGNMQMERGRQELRVAANRASIGALHQKLSRSEIGVGGMGVNSPTSSSVALSHFH</sequence>
<reference evidence="1 2" key="1">
    <citation type="journal article" date="2023" name="Plants (Basel)">
        <title>Bridging the Gap: Combining Genomics and Transcriptomics Approaches to Understand Stylosanthes scabra, an Orphan Legume from the Brazilian Caatinga.</title>
        <authorList>
            <person name="Ferreira-Neto J.R.C."/>
            <person name="da Silva M.D."/>
            <person name="Binneck E."/>
            <person name="de Melo N.F."/>
            <person name="da Silva R.H."/>
            <person name="de Melo A.L.T.M."/>
            <person name="Pandolfi V."/>
            <person name="Bustamante F.O."/>
            <person name="Brasileiro-Vidal A.C."/>
            <person name="Benko-Iseppon A.M."/>
        </authorList>
    </citation>
    <scope>NUCLEOTIDE SEQUENCE [LARGE SCALE GENOMIC DNA]</scope>
    <source>
        <tissue evidence="1">Leaves</tissue>
    </source>
</reference>
<name>A0ABU6XGH6_9FABA</name>
<dbReference type="Proteomes" id="UP001341840">
    <property type="component" value="Unassembled WGS sequence"/>
</dbReference>
<dbReference type="EMBL" id="JASCZI010211689">
    <property type="protein sequence ID" value="MED6195920.1"/>
    <property type="molecule type" value="Genomic_DNA"/>
</dbReference>
<protein>
    <submittedName>
        <fullName evidence="1">Uncharacterized protein</fullName>
    </submittedName>
</protein>
<proteinExistence type="predicted"/>
<evidence type="ECO:0000313" key="2">
    <source>
        <dbReference type="Proteomes" id="UP001341840"/>
    </source>
</evidence>
<accession>A0ABU6XGH6</accession>
<organism evidence="1 2">
    <name type="scientific">Stylosanthes scabra</name>
    <dbReference type="NCBI Taxonomy" id="79078"/>
    <lineage>
        <taxon>Eukaryota</taxon>
        <taxon>Viridiplantae</taxon>
        <taxon>Streptophyta</taxon>
        <taxon>Embryophyta</taxon>
        <taxon>Tracheophyta</taxon>
        <taxon>Spermatophyta</taxon>
        <taxon>Magnoliopsida</taxon>
        <taxon>eudicotyledons</taxon>
        <taxon>Gunneridae</taxon>
        <taxon>Pentapetalae</taxon>
        <taxon>rosids</taxon>
        <taxon>fabids</taxon>
        <taxon>Fabales</taxon>
        <taxon>Fabaceae</taxon>
        <taxon>Papilionoideae</taxon>
        <taxon>50 kb inversion clade</taxon>
        <taxon>dalbergioids sensu lato</taxon>
        <taxon>Dalbergieae</taxon>
        <taxon>Pterocarpus clade</taxon>
        <taxon>Stylosanthes</taxon>
    </lineage>
</organism>
<comment type="caution">
    <text evidence="1">The sequence shown here is derived from an EMBL/GenBank/DDBJ whole genome shotgun (WGS) entry which is preliminary data.</text>
</comment>